<dbReference type="InterPro" id="IPR036388">
    <property type="entry name" value="WH-like_DNA-bd_sf"/>
</dbReference>
<dbReference type="Gene3D" id="1.10.10.10">
    <property type="entry name" value="Winged helix-like DNA-binding domain superfamily/Winged helix DNA-binding domain"/>
    <property type="match status" value="1"/>
</dbReference>
<evidence type="ECO:0000313" key="8">
    <source>
        <dbReference type="Proteomes" id="UP000650628"/>
    </source>
</evidence>
<evidence type="ECO:0000256" key="3">
    <source>
        <dbReference type="ARBA" id="ARBA00022691"/>
    </source>
</evidence>
<keyword evidence="2" id="KW-0808">Transferase</keyword>
<dbReference type="CDD" id="cd02440">
    <property type="entry name" value="AdoMet_MTases"/>
    <property type="match status" value="1"/>
</dbReference>
<sequence length="344" mass="36319">MSSANEEPAEVPPSLVMTQLLAGFQVSQALYAVARLDLATALLAGPRDVEDLAADLECDAGMLRRLLRDLTGLGIFAGEGDDSYSVTPLGATLARGVPGSARDLALSWMETHYAPFAGLVDTVRTGVPAATVHYGRPFFDWLADEPEQARRFTGAMADIAAGLKGDLLRSYRLPGGTTVADIGGADGSLVTELIAADPDRRAIVLDLPHVVPAAREAAHARGVDGRVGIVAGDFFESVPVADVYVLSSILHDWGDEECERILRTIAGAASAGARLVVIEMVLPAGDEPHLGRGTDLIMMAMLTGRERTPAEYERLLDRGGFAVDRVVPGPVGNPFSVVEATLRP</sequence>
<feature type="active site" description="Proton acceptor" evidence="4">
    <location>
        <position position="251"/>
    </location>
</feature>
<evidence type="ECO:0000256" key="1">
    <source>
        <dbReference type="ARBA" id="ARBA00022603"/>
    </source>
</evidence>
<evidence type="ECO:0000259" key="5">
    <source>
        <dbReference type="Pfam" id="PF00891"/>
    </source>
</evidence>
<dbReference type="PANTHER" id="PTHR43712:SF2">
    <property type="entry name" value="O-METHYLTRANSFERASE CICE"/>
    <property type="match status" value="1"/>
</dbReference>
<organism evidence="7 8">
    <name type="scientific">Planotetraspora mira</name>
    <dbReference type="NCBI Taxonomy" id="58121"/>
    <lineage>
        <taxon>Bacteria</taxon>
        <taxon>Bacillati</taxon>
        <taxon>Actinomycetota</taxon>
        <taxon>Actinomycetes</taxon>
        <taxon>Streptosporangiales</taxon>
        <taxon>Streptosporangiaceae</taxon>
        <taxon>Planotetraspora</taxon>
    </lineage>
</organism>
<dbReference type="Pfam" id="PF08100">
    <property type="entry name" value="Dimerisation"/>
    <property type="match status" value="1"/>
</dbReference>
<protein>
    <submittedName>
        <fullName evidence="7">Hydroxyneurosporene-O-methyltransferase</fullName>
    </submittedName>
</protein>
<dbReference type="Gene3D" id="3.40.50.150">
    <property type="entry name" value="Vaccinia Virus protein VP39"/>
    <property type="match status" value="1"/>
</dbReference>
<dbReference type="InterPro" id="IPR029063">
    <property type="entry name" value="SAM-dependent_MTases_sf"/>
</dbReference>
<keyword evidence="8" id="KW-1185">Reference proteome</keyword>
<dbReference type="PROSITE" id="PS51683">
    <property type="entry name" value="SAM_OMT_II"/>
    <property type="match status" value="1"/>
</dbReference>
<dbReference type="AlphaFoldDB" id="A0A8J3TYA8"/>
<reference evidence="7 8" key="1">
    <citation type="submission" date="2021-01" db="EMBL/GenBank/DDBJ databases">
        <title>Whole genome shotgun sequence of Planotetraspora mira NBRC 15435.</title>
        <authorList>
            <person name="Komaki H."/>
            <person name="Tamura T."/>
        </authorList>
    </citation>
    <scope>NUCLEOTIDE SEQUENCE [LARGE SCALE GENOMIC DNA]</scope>
    <source>
        <strain evidence="7 8">NBRC 15435</strain>
    </source>
</reference>
<dbReference type="Proteomes" id="UP000650628">
    <property type="component" value="Unassembled WGS sequence"/>
</dbReference>
<dbReference type="EMBL" id="BOOO01000066">
    <property type="protein sequence ID" value="GII34930.1"/>
    <property type="molecule type" value="Genomic_DNA"/>
</dbReference>
<comment type="caution">
    <text evidence="7">The sequence shown here is derived from an EMBL/GenBank/DDBJ whole genome shotgun (WGS) entry which is preliminary data.</text>
</comment>
<keyword evidence="1" id="KW-0489">Methyltransferase</keyword>
<evidence type="ECO:0000313" key="7">
    <source>
        <dbReference type="EMBL" id="GII34930.1"/>
    </source>
</evidence>
<evidence type="ECO:0000256" key="4">
    <source>
        <dbReference type="PIRSR" id="PIRSR005739-1"/>
    </source>
</evidence>
<dbReference type="PIRSF" id="PIRSF005739">
    <property type="entry name" value="O-mtase"/>
    <property type="match status" value="1"/>
</dbReference>
<dbReference type="PANTHER" id="PTHR43712">
    <property type="entry name" value="PUTATIVE (AFU_ORTHOLOGUE AFUA_4G14580)-RELATED"/>
    <property type="match status" value="1"/>
</dbReference>
<accession>A0A8J3TYA8</accession>
<dbReference type="InterPro" id="IPR016461">
    <property type="entry name" value="COMT-like"/>
</dbReference>
<dbReference type="InterPro" id="IPR036390">
    <property type="entry name" value="WH_DNA-bd_sf"/>
</dbReference>
<dbReference type="SUPFAM" id="SSF53335">
    <property type="entry name" value="S-adenosyl-L-methionine-dependent methyltransferases"/>
    <property type="match status" value="1"/>
</dbReference>
<dbReference type="SUPFAM" id="SSF46785">
    <property type="entry name" value="Winged helix' DNA-binding domain"/>
    <property type="match status" value="1"/>
</dbReference>
<dbReference type="InterPro" id="IPR001077">
    <property type="entry name" value="COMT_C"/>
</dbReference>
<dbReference type="InterPro" id="IPR012967">
    <property type="entry name" value="COMT_dimerisation"/>
</dbReference>
<dbReference type="RefSeq" id="WP_203958699.1">
    <property type="nucleotide sequence ID" value="NZ_BOOO01000066.1"/>
</dbReference>
<gene>
    <name evidence="7" type="ORF">Pmi06nite_83720</name>
</gene>
<dbReference type="Pfam" id="PF00891">
    <property type="entry name" value="Methyltransf_2"/>
    <property type="match status" value="1"/>
</dbReference>
<name>A0A8J3TYA8_9ACTN</name>
<feature type="domain" description="O-methyltransferase C-terminal" evidence="5">
    <location>
        <begin position="117"/>
        <end position="321"/>
    </location>
</feature>
<dbReference type="GO" id="GO:0008171">
    <property type="term" value="F:O-methyltransferase activity"/>
    <property type="evidence" value="ECO:0007669"/>
    <property type="project" value="InterPro"/>
</dbReference>
<evidence type="ECO:0000256" key="2">
    <source>
        <dbReference type="ARBA" id="ARBA00022679"/>
    </source>
</evidence>
<feature type="domain" description="O-methyltransferase dimerisation" evidence="6">
    <location>
        <begin position="19"/>
        <end position="94"/>
    </location>
</feature>
<dbReference type="GO" id="GO:0046983">
    <property type="term" value="F:protein dimerization activity"/>
    <property type="evidence" value="ECO:0007669"/>
    <property type="project" value="InterPro"/>
</dbReference>
<proteinExistence type="predicted"/>
<dbReference type="GO" id="GO:0032259">
    <property type="term" value="P:methylation"/>
    <property type="evidence" value="ECO:0007669"/>
    <property type="project" value="UniProtKB-KW"/>
</dbReference>
<keyword evidence="3" id="KW-0949">S-adenosyl-L-methionine</keyword>
<evidence type="ECO:0000259" key="6">
    <source>
        <dbReference type="Pfam" id="PF08100"/>
    </source>
</evidence>